<keyword evidence="7" id="KW-0378">Hydrolase</keyword>
<evidence type="ECO:0000259" key="8">
    <source>
        <dbReference type="PROSITE" id="PS50879"/>
    </source>
</evidence>
<proteinExistence type="inferred from homology"/>
<keyword evidence="10" id="KW-1185">Reference proteome</keyword>
<organism evidence="9 10">
    <name type="scientific">Pieris macdunnoughi</name>
    <dbReference type="NCBI Taxonomy" id="345717"/>
    <lineage>
        <taxon>Eukaryota</taxon>
        <taxon>Metazoa</taxon>
        <taxon>Ecdysozoa</taxon>
        <taxon>Arthropoda</taxon>
        <taxon>Hexapoda</taxon>
        <taxon>Insecta</taxon>
        <taxon>Pterygota</taxon>
        <taxon>Neoptera</taxon>
        <taxon>Endopterygota</taxon>
        <taxon>Lepidoptera</taxon>
        <taxon>Glossata</taxon>
        <taxon>Ditrysia</taxon>
        <taxon>Papilionoidea</taxon>
        <taxon>Pieridae</taxon>
        <taxon>Pierinae</taxon>
        <taxon>Pieris</taxon>
    </lineage>
</organism>
<evidence type="ECO:0000256" key="5">
    <source>
        <dbReference type="ARBA" id="ARBA00022723"/>
    </source>
</evidence>
<dbReference type="PANTHER" id="PTHR10642">
    <property type="entry name" value="RIBONUCLEASE H1"/>
    <property type="match status" value="1"/>
</dbReference>
<comment type="catalytic activity">
    <reaction evidence="1">
        <text>Endonucleolytic cleavage to 5'-phosphomonoester.</text>
        <dbReference type="EC" id="3.1.26.4"/>
    </reaction>
</comment>
<keyword evidence="5" id="KW-0479">Metal-binding</keyword>
<evidence type="ECO:0000313" key="10">
    <source>
        <dbReference type="Proteomes" id="UP000663880"/>
    </source>
</evidence>
<dbReference type="CDD" id="cd09276">
    <property type="entry name" value="Rnase_HI_RT_non_LTR"/>
    <property type="match status" value="1"/>
</dbReference>
<dbReference type="SUPFAM" id="SSF53098">
    <property type="entry name" value="Ribonuclease H-like"/>
    <property type="match status" value="1"/>
</dbReference>
<evidence type="ECO:0000256" key="4">
    <source>
        <dbReference type="ARBA" id="ARBA00022722"/>
    </source>
</evidence>
<accession>A0A821XL79</accession>
<dbReference type="PROSITE" id="PS50879">
    <property type="entry name" value="RNASE_H_1"/>
    <property type="match status" value="1"/>
</dbReference>
<dbReference type="PANTHER" id="PTHR10642:SF26">
    <property type="entry name" value="RIBONUCLEASE H1"/>
    <property type="match status" value="1"/>
</dbReference>
<reference evidence="9" key="1">
    <citation type="submission" date="2021-02" db="EMBL/GenBank/DDBJ databases">
        <authorList>
            <person name="Steward A R."/>
        </authorList>
    </citation>
    <scope>NUCLEOTIDE SEQUENCE</scope>
</reference>
<gene>
    <name evidence="9" type="ORF">PMACD_LOCUS15369</name>
</gene>
<dbReference type="GO" id="GO:0004523">
    <property type="term" value="F:RNA-DNA hybrid ribonuclease activity"/>
    <property type="evidence" value="ECO:0007669"/>
    <property type="project" value="UniProtKB-EC"/>
</dbReference>
<evidence type="ECO:0000256" key="2">
    <source>
        <dbReference type="ARBA" id="ARBA00005300"/>
    </source>
</evidence>
<dbReference type="AlphaFoldDB" id="A0A821XL79"/>
<dbReference type="EMBL" id="CAJOBZ010000070">
    <property type="protein sequence ID" value="CAF4947843.1"/>
    <property type="molecule type" value="Genomic_DNA"/>
</dbReference>
<dbReference type="OrthoDB" id="411871at2759"/>
<evidence type="ECO:0000256" key="6">
    <source>
        <dbReference type="ARBA" id="ARBA00022759"/>
    </source>
</evidence>
<evidence type="ECO:0000256" key="3">
    <source>
        <dbReference type="ARBA" id="ARBA00012180"/>
    </source>
</evidence>
<keyword evidence="4" id="KW-0540">Nuclease</keyword>
<dbReference type="InterPro" id="IPR002156">
    <property type="entry name" value="RNaseH_domain"/>
</dbReference>
<dbReference type="InterPro" id="IPR036397">
    <property type="entry name" value="RNaseH_sf"/>
</dbReference>
<feature type="domain" description="RNase H type-1" evidence="8">
    <location>
        <begin position="118"/>
        <end position="264"/>
    </location>
</feature>
<dbReference type="InterPro" id="IPR012337">
    <property type="entry name" value="RNaseH-like_sf"/>
</dbReference>
<keyword evidence="6" id="KW-0255">Endonuclease</keyword>
<evidence type="ECO:0000256" key="7">
    <source>
        <dbReference type="ARBA" id="ARBA00022801"/>
    </source>
</evidence>
<dbReference type="Gene3D" id="3.30.420.10">
    <property type="entry name" value="Ribonuclease H-like superfamily/Ribonuclease H"/>
    <property type="match status" value="1"/>
</dbReference>
<evidence type="ECO:0000313" key="9">
    <source>
        <dbReference type="EMBL" id="CAF4947843.1"/>
    </source>
</evidence>
<comment type="similarity">
    <text evidence="2">Belongs to the RNase H family.</text>
</comment>
<dbReference type="Proteomes" id="UP000663880">
    <property type="component" value="Unassembled WGS sequence"/>
</dbReference>
<protein>
    <recommendedName>
        <fullName evidence="3">ribonuclease H</fullName>
        <ecNumber evidence="3">3.1.26.4</ecNumber>
    </recommendedName>
</protein>
<dbReference type="GO" id="GO:0043137">
    <property type="term" value="P:DNA replication, removal of RNA primer"/>
    <property type="evidence" value="ECO:0007669"/>
    <property type="project" value="TreeGrafter"/>
</dbReference>
<dbReference type="InterPro" id="IPR050092">
    <property type="entry name" value="RNase_H"/>
</dbReference>
<dbReference type="GO" id="GO:0046872">
    <property type="term" value="F:metal ion binding"/>
    <property type="evidence" value="ECO:0007669"/>
    <property type="project" value="UniProtKB-KW"/>
</dbReference>
<name>A0A821XL79_9NEOP</name>
<evidence type="ECO:0000256" key="1">
    <source>
        <dbReference type="ARBA" id="ARBA00000077"/>
    </source>
</evidence>
<dbReference type="GO" id="GO:0003676">
    <property type="term" value="F:nucleic acid binding"/>
    <property type="evidence" value="ECO:0007669"/>
    <property type="project" value="InterPro"/>
</dbReference>
<sequence length="398" mass="45043">MVIEPIITYTSSVWGHIAVKKTVRTKLISLQRGFALRAIRAFRTVSANAAIALARFTPLDLKLLQAAETETTRINRHTNRLPNDIPIETPVRFSDLLHPAERVPINTLTKDAFAELKHSLFHHIYTDGSKHEEGSTGAALVVYSPTSLSPLHNDEQTHKHTYTKHIKLHSTSSVFQAELIAIKYATMYLYTKNITHAIILTDSQSAIAALKQYTNTHPIVTDIHNTLHSINPNSTPNIHFHWVKGHSGIPGNELADAAANKAASLHKSPDLISCPISHIKNIIKQDTKLKSQSRYIYETAGKFTKKLFPQLSNIHAFFQTIPVSFLRTQFLTAHSFAKDYLHRFHITDDPYCPCNNSTTQDLIHLICECPRFSYQRRTYEETCNFMNINPYNISKNIS</sequence>
<comment type="caution">
    <text evidence="9">The sequence shown here is derived from an EMBL/GenBank/DDBJ whole genome shotgun (WGS) entry which is preliminary data.</text>
</comment>
<dbReference type="EC" id="3.1.26.4" evidence="3"/>
<dbReference type="Pfam" id="PF00075">
    <property type="entry name" value="RNase_H"/>
    <property type="match status" value="1"/>
</dbReference>